<keyword evidence="3" id="KW-1185">Reference proteome</keyword>
<dbReference type="EMBL" id="ASGP02000007">
    <property type="protein sequence ID" value="KAH9497825.1"/>
    <property type="molecule type" value="Genomic_DNA"/>
</dbReference>
<protein>
    <submittedName>
        <fullName evidence="2">Protein tssc1, variant 2</fullName>
    </submittedName>
</protein>
<organism evidence="2 3">
    <name type="scientific">Dermatophagoides farinae</name>
    <name type="common">American house dust mite</name>
    <dbReference type="NCBI Taxonomy" id="6954"/>
    <lineage>
        <taxon>Eukaryota</taxon>
        <taxon>Metazoa</taxon>
        <taxon>Ecdysozoa</taxon>
        <taxon>Arthropoda</taxon>
        <taxon>Chelicerata</taxon>
        <taxon>Arachnida</taxon>
        <taxon>Acari</taxon>
        <taxon>Acariformes</taxon>
        <taxon>Sarcoptiformes</taxon>
        <taxon>Astigmata</taxon>
        <taxon>Psoroptidia</taxon>
        <taxon>Analgoidea</taxon>
        <taxon>Pyroglyphidae</taxon>
        <taxon>Dermatophagoidinae</taxon>
        <taxon>Dermatophagoides</taxon>
    </lineage>
</organism>
<keyword evidence="1" id="KW-0472">Membrane</keyword>
<dbReference type="Proteomes" id="UP000790347">
    <property type="component" value="Unassembled WGS sequence"/>
</dbReference>
<feature type="transmembrane region" description="Helical" evidence="1">
    <location>
        <begin position="36"/>
        <end position="54"/>
    </location>
</feature>
<name>A0A922HQA0_DERFA</name>
<reference evidence="2" key="1">
    <citation type="submission" date="2013-05" db="EMBL/GenBank/DDBJ databases">
        <authorList>
            <person name="Yim A.K.Y."/>
            <person name="Chan T.F."/>
            <person name="Ji K.M."/>
            <person name="Liu X.Y."/>
            <person name="Zhou J.W."/>
            <person name="Li R.Q."/>
            <person name="Yang K.Y."/>
            <person name="Li J."/>
            <person name="Li M."/>
            <person name="Law P.T.W."/>
            <person name="Wu Y.L."/>
            <person name="Cai Z.L."/>
            <person name="Qin H."/>
            <person name="Bao Y."/>
            <person name="Leung R.K.K."/>
            <person name="Ng P.K.S."/>
            <person name="Zou J."/>
            <person name="Zhong X.J."/>
            <person name="Ran P.X."/>
            <person name="Zhong N.S."/>
            <person name="Liu Z.G."/>
            <person name="Tsui S.K.W."/>
        </authorList>
    </citation>
    <scope>NUCLEOTIDE SEQUENCE</scope>
    <source>
        <strain evidence="2">Derf</strain>
        <tissue evidence="2">Whole organism</tissue>
    </source>
</reference>
<comment type="caution">
    <text evidence="2">The sequence shown here is derived from an EMBL/GenBank/DDBJ whole genome shotgun (WGS) entry which is preliminary data.</text>
</comment>
<reference evidence="2" key="2">
    <citation type="journal article" date="2022" name="Res Sq">
        <title>Comparative Genomics Reveals Insights into the Divergent Evolution of Astigmatic Mites and Household Pest Adaptations.</title>
        <authorList>
            <person name="Xiong Q."/>
            <person name="Wan A.T.-Y."/>
            <person name="Liu X.-Y."/>
            <person name="Fung C.S.-H."/>
            <person name="Xiao X."/>
            <person name="Malainual N."/>
            <person name="Hou J."/>
            <person name="Wang L."/>
            <person name="Wang M."/>
            <person name="Yang K."/>
            <person name="Cui Y."/>
            <person name="Leung E."/>
            <person name="Nong W."/>
            <person name="Shin S.-K."/>
            <person name="Au S."/>
            <person name="Jeong K.Y."/>
            <person name="Chew F.T."/>
            <person name="Hui J."/>
            <person name="Leung T.F."/>
            <person name="Tungtrongchitr A."/>
            <person name="Zhong N."/>
            <person name="Liu Z."/>
            <person name="Tsui S."/>
        </authorList>
    </citation>
    <scope>NUCLEOTIDE SEQUENCE</scope>
    <source>
        <strain evidence="2">Derf</strain>
        <tissue evidence="2">Whole organism</tissue>
    </source>
</reference>
<keyword evidence="1" id="KW-1133">Transmembrane helix</keyword>
<feature type="transmembrane region" description="Helical" evidence="1">
    <location>
        <begin position="119"/>
        <end position="142"/>
    </location>
</feature>
<evidence type="ECO:0000256" key="1">
    <source>
        <dbReference type="SAM" id="Phobius"/>
    </source>
</evidence>
<gene>
    <name evidence="2" type="primary">TSSC1</name>
    <name evidence="2" type="ORF">DERF_013780</name>
</gene>
<feature type="transmembrane region" description="Helical" evidence="1">
    <location>
        <begin position="66"/>
        <end position="89"/>
    </location>
</feature>
<sequence>MVIILFEYRKSYYSSEKMVPTFQRNSKMTIITKSSINFILILTLFHGIVQSIIFSYKASVFTYRTLIFWLEMLLFVSILITEFNLLALLRHRHLSIPLLYALNLMLNIVYSLLWQQYLLMFECIMLISVSILKVLLFSVLSFL</sequence>
<feature type="transmembrane region" description="Helical" evidence="1">
    <location>
        <begin position="96"/>
        <end position="113"/>
    </location>
</feature>
<evidence type="ECO:0000313" key="2">
    <source>
        <dbReference type="EMBL" id="KAH9497825.1"/>
    </source>
</evidence>
<dbReference type="AlphaFoldDB" id="A0A922HQA0"/>
<accession>A0A922HQA0</accession>
<evidence type="ECO:0000313" key="3">
    <source>
        <dbReference type="Proteomes" id="UP000790347"/>
    </source>
</evidence>
<keyword evidence="1" id="KW-0812">Transmembrane</keyword>
<proteinExistence type="predicted"/>